<gene>
    <name evidence="1" type="ORF">DPMN_043566</name>
</gene>
<proteinExistence type="predicted"/>
<dbReference type="Gene3D" id="3.40.50.300">
    <property type="entry name" value="P-loop containing nucleotide triphosphate hydrolases"/>
    <property type="match status" value="1"/>
</dbReference>
<name>A0A9D4HVQ6_DREPO</name>
<dbReference type="AlphaFoldDB" id="A0A9D4HVQ6"/>
<dbReference type="InterPro" id="IPR027417">
    <property type="entry name" value="P-loop_NTPase"/>
</dbReference>
<protein>
    <submittedName>
        <fullName evidence="1">Uncharacterized protein</fullName>
    </submittedName>
</protein>
<sequence length="62" mass="6941">MYNIIWGEDFRPEFRQIGELRSLTDVPLLAVTATATEKVQQDTHQGLLLSDDALSVGVLPDR</sequence>
<accession>A0A9D4HVQ6</accession>
<evidence type="ECO:0000313" key="2">
    <source>
        <dbReference type="Proteomes" id="UP000828390"/>
    </source>
</evidence>
<keyword evidence="2" id="KW-1185">Reference proteome</keyword>
<organism evidence="1 2">
    <name type="scientific">Dreissena polymorpha</name>
    <name type="common">Zebra mussel</name>
    <name type="synonym">Mytilus polymorpha</name>
    <dbReference type="NCBI Taxonomy" id="45954"/>
    <lineage>
        <taxon>Eukaryota</taxon>
        <taxon>Metazoa</taxon>
        <taxon>Spiralia</taxon>
        <taxon>Lophotrochozoa</taxon>
        <taxon>Mollusca</taxon>
        <taxon>Bivalvia</taxon>
        <taxon>Autobranchia</taxon>
        <taxon>Heteroconchia</taxon>
        <taxon>Euheterodonta</taxon>
        <taxon>Imparidentia</taxon>
        <taxon>Neoheterodontei</taxon>
        <taxon>Myida</taxon>
        <taxon>Dreissenoidea</taxon>
        <taxon>Dreissenidae</taxon>
        <taxon>Dreissena</taxon>
    </lineage>
</organism>
<reference evidence="1" key="1">
    <citation type="journal article" date="2019" name="bioRxiv">
        <title>The Genome of the Zebra Mussel, Dreissena polymorpha: A Resource for Invasive Species Research.</title>
        <authorList>
            <person name="McCartney M.A."/>
            <person name="Auch B."/>
            <person name="Kono T."/>
            <person name="Mallez S."/>
            <person name="Zhang Y."/>
            <person name="Obille A."/>
            <person name="Becker A."/>
            <person name="Abrahante J.E."/>
            <person name="Garbe J."/>
            <person name="Badalamenti J.P."/>
            <person name="Herman A."/>
            <person name="Mangelson H."/>
            <person name="Liachko I."/>
            <person name="Sullivan S."/>
            <person name="Sone E.D."/>
            <person name="Koren S."/>
            <person name="Silverstein K.A.T."/>
            <person name="Beckman K.B."/>
            <person name="Gohl D.M."/>
        </authorList>
    </citation>
    <scope>NUCLEOTIDE SEQUENCE</scope>
    <source>
        <strain evidence="1">Duluth1</strain>
        <tissue evidence="1">Whole animal</tissue>
    </source>
</reference>
<evidence type="ECO:0000313" key="1">
    <source>
        <dbReference type="EMBL" id="KAH3736990.1"/>
    </source>
</evidence>
<reference evidence="1" key="2">
    <citation type="submission" date="2020-11" db="EMBL/GenBank/DDBJ databases">
        <authorList>
            <person name="McCartney M.A."/>
            <person name="Auch B."/>
            <person name="Kono T."/>
            <person name="Mallez S."/>
            <person name="Becker A."/>
            <person name="Gohl D.M."/>
            <person name="Silverstein K.A.T."/>
            <person name="Koren S."/>
            <person name="Bechman K.B."/>
            <person name="Herman A."/>
            <person name="Abrahante J.E."/>
            <person name="Garbe J."/>
        </authorList>
    </citation>
    <scope>NUCLEOTIDE SEQUENCE</scope>
    <source>
        <strain evidence="1">Duluth1</strain>
        <tissue evidence="1">Whole animal</tissue>
    </source>
</reference>
<comment type="caution">
    <text evidence="1">The sequence shown here is derived from an EMBL/GenBank/DDBJ whole genome shotgun (WGS) entry which is preliminary data.</text>
</comment>
<dbReference type="Proteomes" id="UP000828390">
    <property type="component" value="Unassembled WGS sequence"/>
</dbReference>
<dbReference type="EMBL" id="JAIWYP010000011">
    <property type="protein sequence ID" value="KAH3736990.1"/>
    <property type="molecule type" value="Genomic_DNA"/>
</dbReference>